<keyword evidence="3" id="KW-1185">Reference proteome</keyword>
<reference evidence="2 3" key="1">
    <citation type="submission" date="2024-01" db="EMBL/GenBank/DDBJ databases">
        <title>The genomes of 5 underutilized Papilionoideae crops provide insights into root nodulation and disease resistanc.</title>
        <authorList>
            <person name="Jiang F."/>
        </authorList>
    </citation>
    <scope>NUCLEOTIDE SEQUENCE [LARGE SCALE GENOMIC DNA]</scope>
    <source>
        <strain evidence="2">JINMINGXINNONG_FW02</strain>
        <tissue evidence="2">Leaves</tissue>
    </source>
</reference>
<organism evidence="2 3">
    <name type="scientific">Phaseolus coccineus</name>
    <name type="common">Scarlet runner bean</name>
    <name type="synonym">Phaseolus multiflorus</name>
    <dbReference type="NCBI Taxonomy" id="3886"/>
    <lineage>
        <taxon>Eukaryota</taxon>
        <taxon>Viridiplantae</taxon>
        <taxon>Streptophyta</taxon>
        <taxon>Embryophyta</taxon>
        <taxon>Tracheophyta</taxon>
        <taxon>Spermatophyta</taxon>
        <taxon>Magnoliopsida</taxon>
        <taxon>eudicotyledons</taxon>
        <taxon>Gunneridae</taxon>
        <taxon>Pentapetalae</taxon>
        <taxon>rosids</taxon>
        <taxon>fabids</taxon>
        <taxon>Fabales</taxon>
        <taxon>Fabaceae</taxon>
        <taxon>Papilionoideae</taxon>
        <taxon>50 kb inversion clade</taxon>
        <taxon>NPAAA clade</taxon>
        <taxon>indigoferoid/millettioid clade</taxon>
        <taxon>Phaseoleae</taxon>
        <taxon>Phaseolus</taxon>
    </lineage>
</organism>
<gene>
    <name evidence="2" type="ORF">VNO80_04208</name>
</gene>
<protein>
    <submittedName>
        <fullName evidence="2">Uncharacterized protein</fullName>
    </submittedName>
</protein>
<dbReference type="EMBL" id="JAYMYR010000002">
    <property type="protein sequence ID" value="KAK7378761.1"/>
    <property type="molecule type" value="Genomic_DNA"/>
</dbReference>
<evidence type="ECO:0000313" key="3">
    <source>
        <dbReference type="Proteomes" id="UP001374584"/>
    </source>
</evidence>
<dbReference type="AlphaFoldDB" id="A0AAN9NTE7"/>
<evidence type="ECO:0000313" key="2">
    <source>
        <dbReference type="EMBL" id="KAK7378761.1"/>
    </source>
</evidence>
<sequence length="113" mass="12622">MQTLQREGIASESHVAYPGAPAESTSTNWYNFSSITPNLPGLRKGSHYNSSHCTPYATSKKRVFLTKRAYSTRTRGRSGVLQSLSRKLGRFKIRTVTVQEIATEQSNPKQMIS</sequence>
<accession>A0AAN9NTE7</accession>
<feature type="region of interest" description="Disordered" evidence="1">
    <location>
        <begin position="1"/>
        <end position="24"/>
    </location>
</feature>
<proteinExistence type="predicted"/>
<comment type="caution">
    <text evidence="2">The sequence shown here is derived from an EMBL/GenBank/DDBJ whole genome shotgun (WGS) entry which is preliminary data.</text>
</comment>
<evidence type="ECO:0000256" key="1">
    <source>
        <dbReference type="SAM" id="MobiDB-lite"/>
    </source>
</evidence>
<name>A0AAN9NTE7_PHACN</name>
<dbReference type="Proteomes" id="UP001374584">
    <property type="component" value="Unassembled WGS sequence"/>
</dbReference>